<proteinExistence type="predicted"/>
<dbReference type="KEGG" id="soy:115887602"/>
<dbReference type="SUPFAM" id="SSF53098">
    <property type="entry name" value="Ribonuclease H-like"/>
    <property type="match status" value="1"/>
</dbReference>
<organism evidence="2 3">
    <name type="scientific">Sitophilus oryzae</name>
    <name type="common">Rice weevil</name>
    <name type="synonym">Curculio oryzae</name>
    <dbReference type="NCBI Taxonomy" id="7048"/>
    <lineage>
        <taxon>Eukaryota</taxon>
        <taxon>Metazoa</taxon>
        <taxon>Ecdysozoa</taxon>
        <taxon>Arthropoda</taxon>
        <taxon>Hexapoda</taxon>
        <taxon>Insecta</taxon>
        <taxon>Pterygota</taxon>
        <taxon>Neoptera</taxon>
        <taxon>Endopterygota</taxon>
        <taxon>Coleoptera</taxon>
        <taxon>Polyphaga</taxon>
        <taxon>Cucujiformia</taxon>
        <taxon>Curculionidae</taxon>
        <taxon>Dryophthorinae</taxon>
        <taxon>Sitophilus</taxon>
    </lineage>
</organism>
<dbReference type="InterPro" id="IPR012337">
    <property type="entry name" value="RNaseH-like_sf"/>
</dbReference>
<dbReference type="Proteomes" id="UP000504635">
    <property type="component" value="Unplaced"/>
</dbReference>
<dbReference type="GeneID" id="115887602"/>
<dbReference type="InterPro" id="IPR008906">
    <property type="entry name" value="HATC_C_dom"/>
</dbReference>
<dbReference type="AlphaFoldDB" id="A0A6J2YI30"/>
<dbReference type="PANTHER" id="PTHR45749">
    <property type="match status" value="1"/>
</dbReference>
<dbReference type="InParanoid" id="A0A6J2YI30"/>
<evidence type="ECO:0000313" key="3">
    <source>
        <dbReference type="RefSeq" id="XP_030762931.1"/>
    </source>
</evidence>
<protein>
    <submittedName>
        <fullName evidence="3">Zinc finger MYM-type protein 1-like</fullName>
    </submittedName>
</protein>
<evidence type="ECO:0000259" key="1">
    <source>
        <dbReference type="Pfam" id="PF05699"/>
    </source>
</evidence>
<dbReference type="OrthoDB" id="6725296at2759"/>
<keyword evidence="2" id="KW-1185">Reference proteome</keyword>
<feature type="domain" description="HAT C-terminal dimerisation" evidence="1">
    <location>
        <begin position="376"/>
        <end position="434"/>
    </location>
</feature>
<dbReference type="Pfam" id="PF05699">
    <property type="entry name" value="Dimer_Tnp_hAT"/>
    <property type="match status" value="1"/>
</dbReference>
<reference evidence="3" key="1">
    <citation type="submission" date="2025-08" db="UniProtKB">
        <authorList>
            <consortium name="RefSeq"/>
        </authorList>
    </citation>
    <scope>IDENTIFICATION</scope>
    <source>
        <tissue evidence="3">Gonads</tissue>
    </source>
</reference>
<sequence>MADETTDVSSKLQTVLVFRYIKGSTAVERFWGFFTSAQQTADSLSSLILNELQPLVGQNPNKMIAQSYDGAAVMSGRHGGVQAKIKAKYPLAHFVHCYAHKLNLIMTQAASQNSDVRIFFGNLSEIPIFFSNSSQRVHFLNKVVGRRIPRSVPTRWNFKSRTVNVVFEYREDLIECMEEIEETSGINTTTKNQAGAIRRLLQERSFVFWLTLFHYIMPHVDILYNELQKRIIDSVEISRCLKLFKENITTIRNQKMHEIMEKAKSFENIIDTKRLKFNDETWKISATEVCDVIINVAEDRFQYTDQLNAANLLICEKFEWYDLTFPQDYFTETMKSYPFLEKQRLKTELTVLYSSEEYRNFSSCAVLLNFLVSNNLQEVFREVIKLLKILVTMPMTTVEAERDFSTLNRIKTFLRSTMCQERLNALACLTIEQRLIRSISDFNERVIDKFAKQKDRRIELIFKKTRNNYICASYY</sequence>
<dbReference type="GO" id="GO:0046983">
    <property type="term" value="F:protein dimerization activity"/>
    <property type="evidence" value="ECO:0007669"/>
    <property type="project" value="InterPro"/>
</dbReference>
<name>A0A6J2YI30_SITOR</name>
<accession>A0A6J2YI30</accession>
<evidence type="ECO:0000313" key="2">
    <source>
        <dbReference type="Proteomes" id="UP000504635"/>
    </source>
</evidence>
<gene>
    <name evidence="3" type="primary">LOC115887602</name>
</gene>
<dbReference type="RefSeq" id="XP_030762931.1">
    <property type="nucleotide sequence ID" value="XM_030907071.1"/>
</dbReference>
<dbReference type="PANTHER" id="PTHR45749:SF37">
    <property type="entry name" value="OS05G0311600 PROTEIN"/>
    <property type="match status" value="1"/>
</dbReference>